<dbReference type="InterPro" id="IPR008984">
    <property type="entry name" value="SMAD_FHA_dom_sf"/>
</dbReference>
<evidence type="ECO:0000313" key="6">
    <source>
        <dbReference type="Proteomes" id="UP000002630"/>
    </source>
</evidence>
<dbReference type="InterPro" id="IPR027640">
    <property type="entry name" value="Kinesin-like_fam"/>
</dbReference>
<feature type="compositionally biased region" description="Basic and acidic residues" evidence="3">
    <location>
        <begin position="1245"/>
        <end position="1257"/>
    </location>
</feature>
<dbReference type="PANTHER" id="PTHR24115">
    <property type="entry name" value="KINESIN-RELATED"/>
    <property type="match status" value="1"/>
</dbReference>
<accession>D7G5B6</accession>
<dbReference type="GO" id="GO:0016887">
    <property type="term" value="F:ATP hydrolysis activity"/>
    <property type="evidence" value="ECO:0007669"/>
    <property type="project" value="TreeGrafter"/>
</dbReference>
<organism evidence="5 6">
    <name type="scientific">Ectocarpus siliculosus</name>
    <name type="common">Brown alga</name>
    <name type="synonym">Conferva siliculosa</name>
    <dbReference type="NCBI Taxonomy" id="2880"/>
    <lineage>
        <taxon>Eukaryota</taxon>
        <taxon>Sar</taxon>
        <taxon>Stramenopiles</taxon>
        <taxon>Ochrophyta</taxon>
        <taxon>PX clade</taxon>
        <taxon>Phaeophyceae</taxon>
        <taxon>Ectocarpales</taxon>
        <taxon>Ectocarpaceae</taxon>
        <taxon>Ectocarpus</taxon>
    </lineage>
</organism>
<dbReference type="InterPro" id="IPR001752">
    <property type="entry name" value="Kinesin_motor_dom"/>
</dbReference>
<dbReference type="GO" id="GO:0008017">
    <property type="term" value="F:microtubule binding"/>
    <property type="evidence" value="ECO:0007669"/>
    <property type="project" value="InterPro"/>
</dbReference>
<dbReference type="eggNOG" id="KOG0245">
    <property type="taxonomic scope" value="Eukaryota"/>
</dbReference>
<dbReference type="GO" id="GO:0005871">
    <property type="term" value="C:kinesin complex"/>
    <property type="evidence" value="ECO:0007669"/>
    <property type="project" value="TreeGrafter"/>
</dbReference>
<name>D7G5B6_ECTSI</name>
<evidence type="ECO:0000256" key="3">
    <source>
        <dbReference type="SAM" id="MobiDB-lite"/>
    </source>
</evidence>
<dbReference type="EMBL" id="FN649742">
    <property type="protein sequence ID" value="CBJ27270.1"/>
    <property type="molecule type" value="Genomic_DNA"/>
</dbReference>
<protein>
    <recommendedName>
        <fullName evidence="4">Kinesin motor domain-containing protein</fullName>
    </recommendedName>
</protein>
<comment type="similarity">
    <text evidence="1">Belongs to the TRAFAC class myosin-kinesin ATPase superfamily. Kinesin family.</text>
</comment>
<feature type="region of interest" description="Disordered" evidence="3">
    <location>
        <begin position="433"/>
        <end position="527"/>
    </location>
</feature>
<feature type="compositionally biased region" description="Basic and acidic residues" evidence="3">
    <location>
        <begin position="558"/>
        <end position="571"/>
    </location>
</feature>
<feature type="region of interest" description="Disordered" evidence="3">
    <location>
        <begin position="1184"/>
        <end position="1259"/>
    </location>
</feature>
<dbReference type="OrthoDB" id="10461823at2759"/>
<dbReference type="SUPFAM" id="SSF49879">
    <property type="entry name" value="SMAD/FHA domain"/>
    <property type="match status" value="1"/>
</dbReference>
<sequence>MSVSIKVAVRCRPFTIDDNLGVNLTQSGEEEGEIDILNSAYSTTRFAFTYAWWSAYGFSRHVKNNATEAAEMELIDQEKVYLSVGKKIKADLLTGNAVVLFAYGLSGSGKTFTVFGPDAVDEPEAWFKHGEPHPLWGIFPRLAYEVFQEKKDGWKITMKYFQNVVDTVRDLMSPVGKEMHYKNGMKKDADGFTDIDWCSSAVLNSWDDLRQAFRAANARKAIAPTQFNHQSTRGHCIMTLEVEMPHPDMPGMKQKGRVYVCDLAGTEPAGDIVYALYEKKTFDGGDIEYKFLGPHQDQRKTKELQDQGKKINLSLSEVQMAQFFMKMAEAVQKNTLKPGGSIPGCNSYFLCKYLKDTMLQARTYLFCAIRPEVTYHKYTFATLGFAKNASVVKLKPKMATVKATLAEKKLMEELEQMKALVEQLRQQQLELAQAPVPQPRPTEEQFAPEPVPETTDAVPATAEGEETPPAAAPESGEDPRDGSGGTKVEVPETETGEVTTGDEPAAAAQDLEESRKRRESIKNNHEQVSRLQEMLEAKQLQLRDVLSGGGEGKTGPTPEERQLEQQKEEYGRRGISLSHFDADTRLPHLVNVDEDPFRHNRFVYLLKKRVTVFGPQGDVQPMSLSVQRKHCTVEVKKAAEKGEKGTVTLVGGRGEVLHNGRRVRKQEQVVLALYDRVAIGGELLLFKWKALETPKAGPPPTAEEAVMEFKKAMQARSGRRRSAEMHAMEEQLKDLQIAKAKAEEEAKSVTKERKGEEEKETSLLFSAEPLDDEQIASVIRSAEDEVQMLLPHVKEAEQFMQLFGRDYLTFDVSLQRSQGDTFEVAASVQVRNERTGQGCYLSSFEFLEQHSIFKDEVAQLQAALDNGREYMVSEEHDPCLLLLQGTHQLGAATLFTEPIVYMMATEDEERFSVIKNVRAPYGEVGKLESSWYPLVLDADGRTVDPEADDGCDVDLPEIDSPKDLIGLPWAYRFDIKAGYNLPLTCASAYCQYDLLGETFTTETVQPDPASNSPALNYSFVHRVDKVTPEVVDQLSKPLNVYLYVGPHVEPEKPEDTITTKNPGLSARFESLCRPSTPVPTASPAGRGGGGRGDPANRGVSPTQHRGSGGIIEGADLGAPSSWGFAAADFAGSGAESGGDVVAAEGGGGGAATAMTSEVAKLTEENASLKKELLRARAEIKRLTKEARGGNAGAQAPGGSGSIGGGGGVATSASTGTLEDGRQKDVDGVNASQVDGGGRKGRKSRTPRESRSRRKINDAIDTARVTDAVVEATVGGGLADPLRPDSGRSTEVG</sequence>
<dbReference type="STRING" id="2880.D7G5B6"/>
<evidence type="ECO:0000256" key="2">
    <source>
        <dbReference type="SAM" id="Coils"/>
    </source>
</evidence>
<feature type="compositionally biased region" description="Gly residues" evidence="3">
    <location>
        <begin position="1189"/>
        <end position="1208"/>
    </location>
</feature>
<feature type="coiled-coil region" evidence="2">
    <location>
        <begin position="725"/>
        <end position="759"/>
    </location>
</feature>
<feature type="compositionally biased region" description="Low complexity" evidence="3">
    <location>
        <begin position="459"/>
        <end position="474"/>
    </location>
</feature>
<evidence type="ECO:0000256" key="1">
    <source>
        <dbReference type="PROSITE-ProRule" id="PRU00283"/>
    </source>
</evidence>
<feature type="binding site" evidence="1">
    <location>
        <begin position="104"/>
        <end position="111"/>
    </location>
    <ligand>
        <name>ATP</name>
        <dbReference type="ChEBI" id="CHEBI:30616"/>
    </ligand>
</feature>
<gene>
    <name evidence="5" type="ORF">Esi_0063_0113</name>
</gene>
<dbReference type="SUPFAM" id="SSF52540">
    <property type="entry name" value="P-loop containing nucleoside triphosphate hydrolases"/>
    <property type="match status" value="1"/>
</dbReference>
<keyword evidence="1" id="KW-0547">Nucleotide-binding</keyword>
<dbReference type="SMART" id="SM00129">
    <property type="entry name" value="KISc"/>
    <property type="match status" value="1"/>
</dbReference>
<keyword evidence="2" id="KW-0175">Coiled coil</keyword>
<keyword evidence="1" id="KW-0505">Motor protein</keyword>
<dbReference type="InterPro" id="IPR036961">
    <property type="entry name" value="Kinesin_motor_dom_sf"/>
</dbReference>
<dbReference type="InParanoid" id="D7G5B6"/>
<dbReference type="GO" id="GO:0005524">
    <property type="term" value="F:ATP binding"/>
    <property type="evidence" value="ECO:0007669"/>
    <property type="project" value="UniProtKB-UniRule"/>
</dbReference>
<reference evidence="5 6" key="1">
    <citation type="journal article" date="2010" name="Nature">
        <title>The Ectocarpus genome and the independent evolution of multicellularity in brown algae.</title>
        <authorList>
            <person name="Cock J.M."/>
            <person name="Sterck L."/>
            <person name="Rouze P."/>
            <person name="Scornet D."/>
            <person name="Allen A.E."/>
            <person name="Amoutzias G."/>
            <person name="Anthouard V."/>
            <person name="Artiguenave F."/>
            <person name="Aury J.M."/>
            <person name="Badger J.H."/>
            <person name="Beszteri B."/>
            <person name="Billiau K."/>
            <person name="Bonnet E."/>
            <person name="Bothwell J.H."/>
            <person name="Bowler C."/>
            <person name="Boyen C."/>
            <person name="Brownlee C."/>
            <person name="Carrano C.J."/>
            <person name="Charrier B."/>
            <person name="Cho G.Y."/>
            <person name="Coelho S.M."/>
            <person name="Collen J."/>
            <person name="Corre E."/>
            <person name="Da Silva C."/>
            <person name="Delage L."/>
            <person name="Delaroque N."/>
            <person name="Dittami S.M."/>
            <person name="Doulbeau S."/>
            <person name="Elias M."/>
            <person name="Farnham G."/>
            <person name="Gachon C.M."/>
            <person name="Gschloessl B."/>
            <person name="Heesch S."/>
            <person name="Jabbari K."/>
            <person name="Jubin C."/>
            <person name="Kawai H."/>
            <person name="Kimura K."/>
            <person name="Kloareg B."/>
            <person name="Kupper F.C."/>
            <person name="Lang D."/>
            <person name="Le Bail A."/>
            <person name="Leblanc C."/>
            <person name="Lerouge P."/>
            <person name="Lohr M."/>
            <person name="Lopez P.J."/>
            <person name="Martens C."/>
            <person name="Maumus F."/>
            <person name="Michel G."/>
            <person name="Miranda-Saavedra D."/>
            <person name="Morales J."/>
            <person name="Moreau H."/>
            <person name="Motomura T."/>
            <person name="Nagasato C."/>
            <person name="Napoli C.A."/>
            <person name="Nelson D.R."/>
            <person name="Nyvall-Collen P."/>
            <person name="Peters A.F."/>
            <person name="Pommier C."/>
            <person name="Potin P."/>
            <person name="Poulain J."/>
            <person name="Quesneville H."/>
            <person name="Read B."/>
            <person name="Rensing S.A."/>
            <person name="Ritter A."/>
            <person name="Rousvoal S."/>
            <person name="Samanta M."/>
            <person name="Samson G."/>
            <person name="Schroeder D.C."/>
            <person name="Segurens B."/>
            <person name="Strittmatter M."/>
            <person name="Tonon T."/>
            <person name="Tregear J.W."/>
            <person name="Valentin K."/>
            <person name="von Dassow P."/>
            <person name="Yamagishi T."/>
            <person name="Van de Peer Y."/>
            <person name="Wincker P."/>
        </authorList>
    </citation>
    <scope>NUCLEOTIDE SEQUENCE [LARGE SCALE GENOMIC DNA]</scope>
    <source>
        <strain evidence="6">Ec32 / CCAP1310/4</strain>
    </source>
</reference>
<feature type="region of interest" description="Disordered" evidence="3">
    <location>
        <begin position="1272"/>
        <end position="1292"/>
    </location>
</feature>
<dbReference type="PRINTS" id="PR00380">
    <property type="entry name" value="KINESINHEAVY"/>
</dbReference>
<dbReference type="GO" id="GO:0005874">
    <property type="term" value="C:microtubule"/>
    <property type="evidence" value="ECO:0007669"/>
    <property type="project" value="TreeGrafter"/>
</dbReference>
<feature type="region of interest" description="Disordered" evidence="3">
    <location>
        <begin position="1068"/>
        <end position="1114"/>
    </location>
</feature>
<keyword evidence="1" id="KW-0067">ATP-binding</keyword>
<proteinExistence type="inferred from homology"/>
<dbReference type="InterPro" id="IPR027417">
    <property type="entry name" value="P-loop_NTPase"/>
</dbReference>
<dbReference type="EMBL" id="FN648852">
    <property type="protein sequence ID" value="CBJ27270.1"/>
    <property type="molecule type" value="Genomic_DNA"/>
</dbReference>
<feature type="compositionally biased region" description="Basic and acidic residues" evidence="3">
    <location>
        <begin position="1281"/>
        <end position="1292"/>
    </location>
</feature>
<evidence type="ECO:0000259" key="4">
    <source>
        <dbReference type="PROSITE" id="PS50067"/>
    </source>
</evidence>
<dbReference type="GO" id="GO:0007018">
    <property type="term" value="P:microtubule-based movement"/>
    <property type="evidence" value="ECO:0007669"/>
    <property type="project" value="InterPro"/>
</dbReference>
<dbReference type="PROSITE" id="PS50067">
    <property type="entry name" value="KINESIN_MOTOR_2"/>
    <property type="match status" value="1"/>
</dbReference>
<feature type="compositionally biased region" description="Basic and acidic residues" evidence="3">
    <location>
        <begin position="512"/>
        <end position="527"/>
    </location>
</feature>
<evidence type="ECO:0000313" key="5">
    <source>
        <dbReference type="EMBL" id="CBJ27270.1"/>
    </source>
</evidence>
<feature type="domain" description="Kinesin motor" evidence="4">
    <location>
        <begin position="4"/>
        <end position="267"/>
    </location>
</feature>
<feature type="region of interest" description="Disordered" evidence="3">
    <location>
        <begin position="546"/>
        <end position="571"/>
    </location>
</feature>
<dbReference type="Pfam" id="PF00225">
    <property type="entry name" value="Kinesin"/>
    <property type="match status" value="1"/>
</dbReference>
<dbReference type="Gene3D" id="3.40.850.10">
    <property type="entry name" value="Kinesin motor domain"/>
    <property type="match status" value="1"/>
</dbReference>
<dbReference type="Proteomes" id="UP000002630">
    <property type="component" value="Linkage Group LG17"/>
</dbReference>
<keyword evidence="6" id="KW-1185">Reference proteome</keyword>
<dbReference type="Gene3D" id="2.60.200.20">
    <property type="match status" value="1"/>
</dbReference>
<dbReference type="GO" id="GO:0003777">
    <property type="term" value="F:microtubule motor activity"/>
    <property type="evidence" value="ECO:0007669"/>
    <property type="project" value="InterPro"/>
</dbReference>